<feature type="domain" description="DUF1858" evidence="1">
    <location>
        <begin position="4"/>
        <end position="56"/>
    </location>
</feature>
<keyword evidence="3" id="KW-1185">Reference proteome</keyword>
<accession>A0A938XU97</accession>
<dbReference type="PANTHER" id="PTHR39341:SF1">
    <property type="entry name" value="DUF1858 DOMAIN-CONTAINING PROTEIN"/>
    <property type="match status" value="1"/>
</dbReference>
<name>A0A938XU97_9FIRM</name>
<evidence type="ECO:0000259" key="1">
    <source>
        <dbReference type="Pfam" id="PF08984"/>
    </source>
</evidence>
<dbReference type="InterPro" id="IPR023883">
    <property type="entry name" value="CHP03980_redox-disulphide"/>
</dbReference>
<dbReference type="InterPro" id="IPR038062">
    <property type="entry name" value="ScdA-like_N_sf"/>
</dbReference>
<proteinExistence type="predicted"/>
<dbReference type="Pfam" id="PF08984">
    <property type="entry name" value="DUF1858"/>
    <property type="match status" value="1"/>
</dbReference>
<organism evidence="2 3">
    <name type="scientific">Halanaerobacter jeridensis</name>
    <dbReference type="NCBI Taxonomy" id="706427"/>
    <lineage>
        <taxon>Bacteria</taxon>
        <taxon>Bacillati</taxon>
        <taxon>Bacillota</taxon>
        <taxon>Clostridia</taxon>
        <taxon>Halanaerobiales</taxon>
        <taxon>Halobacteroidaceae</taxon>
        <taxon>Halanaerobacter</taxon>
    </lineage>
</organism>
<dbReference type="AlphaFoldDB" id="A0A938XU97"/>
<protein>
    <submittedName>
        <fullName evidence="2">Hybrid cluster-associated redox disulfide protein</fullName>
    </submittedName>
</protein>
<gene>
    <name evidence="2" type="ORF">JOC47_001279</name>
</gene>
<evidence type="ECO:0000313" key="3">
    <source>
        <dbReference type="Proteomes" id="UP000774000"/>
    </source>
</evidence>
<sequence>MKVTKETIMLDVLKKYPQASKVLVKYNLGCSTCFGAVFEDIETIARANGIEVDDLVAELNKLTDQ</sequence>
<evidence type="ECO:0000313" key="2">
    <source>
        <dbReference type="EMBL" id="MBM7556436.1"/>
    </source>
</evidence>
<reference evidence="2" key="1">
    <citation type="submission" date="2021-01" db="EMBL/GenBank/DDBJ databases">
        <title>Genomic Encyclopedia of Type Strains, Phase IV (KMG-IV): sequencing the most valuable type-strain genomes for metagenomic binning, comparative biology and taxonomic classification.</title>
        <authorList>
            <person name="Goeker M."/>
        </authorList>
    </citation>
    <scope>NUCLEOTIDE SEQUENCE</scope>
    <source>
        <strain evidence="2">DSM 23230</strain>
    </source>
</reference>
<dbReference type="PANTHER" id="PTHR39341">
    <property type="entry name" value="BSL7085 PROTEIN"/>
    <property type="match status" value="1"/>
</dbReference>
<dbReference type="RefSeq" id="WP_204701212.1">
    <property type="nucleotide sequence ID" value="NZ_JAFBDQ010000005.1"/>
</dbReference>
<dbReference type="InterPro" id="IPR015077">
    <property type="entry name" value="DUF1858"/>
</dbReference>
<comment type="caution">
    <text evidence="2">The sequence shown here is derived from an EMBL/GenBank/DDBJ whole genome shotgun (WGS) entry which is preliminary data.</text>
</comment>
<dbReference type="Proteomes" id="UP000774000">
    <property type="component" value="Unassembled WGS sequence"/>
</dbReference>
<dbReference type="SUPFAM" id="SSF140683">
    <property type="entry name" value="SP0561-like"/>
    <property type="match status" value="1"/>
</dbReference>
<dbReference type="NCBIfam" id="TIGR03980">
    <property type="entry name" value="prismane_assoc"/>
    <property type="match status" value="1"/>
</dbReference>
<dbReference type="EMBL" id="JAFBDQ010000005">
    <property type="protein sequence ID" value="MBM7556436.1"/>
    <property type="molecule type" value="Genomic_DNA"/>
</dbReference>
<dbReference type="Gene3D" id="1.10.3910.10">
    <property type="entry name" value="SP0561-like"/>
    <property type="match status" value="1"/>
</dbReference>